<evidence type="ECO:0000256" key="1">
    <source>
        <dbReference type="SAM" id="Phobius"/>
    </source>
</evidence>
<feature type="transmembrane region" description="Helical" evidence="1">
    <location>
        <begin position="76"/>
        <end position="95"/>
    </location>
</feature>
<dbReference type="GeneID" id="64623045"/>
<feature type="transmembrane region" description="Helical" evidence="1">
    <location>
        <begin position="115"/>
        <end position="135"/>
    </location>
</feature>
<sequence>MFTQVSISYKPFLSDVDSRVPLLWRLLIIISICLLGRIELHLHKNSSVSETAININANKPFTNHFVSRLWTQVRSCLGKLFMTVLTCAHRLINRLHLRYSMMRQSPVANPFSANLNFHLIVAYLNLNGLIVYIVAHSEMRYALHAGMATMARLQMHDDLTGKLSLR</sequence>
<keyword evidence="1" id="KW-0812">Transmembrane</keyword>
<keyword evidence="1" id="KW-0472">Membrane</keyword>
<organism evidence="2 3">
    <name type="scientific">Suillus subaureus</name>
    <dbReference type="NCBI Taxonomy" id="48587"/>
    <lineage>
        <taxon>Eukaryota</taxon>
        <taxon>Fungi</taxon>
        <taxon>Dikarya</taxon>
        <taxon>Basidiomycota</taxon>
        <taxon>Agaricomycotina</taxon>
        <taxon>Agaricomycetes</taxon>
        <taxon>Agaricomycetidae</taxon>
        <taxon>Boletales</taxon>
        <taxon>Suillineae</taxon>
        <taxon>Suillaceae</taxon>
        <taxon>Suillus</taxon>
    </lineage>
</organism>
<feature type="transmembrane region" description="Helical" evidence="1">
    <location>
        <begin position="22"/>
        <end position="40"/>
    </location>
</feature>
<comment type="caution">
    <text evidence="2">The sequence shown here is derived from an EMBL/GenBank/DDBJ whole genome shotgun (WGS) entry which is preliminary data.</text>
</comment>
<dbReference type="AlphaFoldDB" id="A0A9P7JEF9"/>
<proteinExistence type="predicted"/>
<gene>
    <name evidence="2" type="ORF">BJ212DRAFT_116383</name>
</gene>
<keyword evidence="3" id="KW-1185">Reference proteome</keyword>
<dbReference type="RefSeq" id="XP_041194018.1">
    <property type="nucleotide sequence ID" value="XM_041329028.1"/>
</dbReference>
<accession>A0A9P7JEF9</accession>
<evidence type="ECO:0000313" key="2">
    <source>
        <dbReference type="EMBL" id="KAG1817958.1"/>
    </source>
</evidence>
<dbReference type="EMBL" id="JABBWG010000012">
    <property type="protein sequence ID" value="KAG1817958.1"/>
    <property type="molecule type" value="Genomic_DNA"/>
</dbReference>
<name>A0A9P7JEF9_9AGAM</name>
<dbReference type="Proteomes" id="UP000807769">
    <property type="component" value="Unassembled WGS sequence"/>
</dbReference>
<keyword evidence="1" id="KW-1133">Transmembrane helix</keyword>
<protein>
    <submittedName>
        <fullName evidence="2">Uncharacterized protein</fullName>
    </submittedName>
</protein>
<evidence type="ECO:0000313" key="3">
    <source>
        <dbReference type="Proteomes" id="UP000807769"/>
    </source>
</evidence>
<reference evidence="2" key="1">
    <citation type="journal article" date="2020" name="New Phytol.">
        <title>Comparative genomics reveals dynamic genome evolution in host specialist ectomycorrhizal fungi.</title>
        <authorList>
            <person name="Lofgren L.A."/>
            <person name="Nguyen N.H."/>
            <person name="Vilgalys R."/>
            <person name="Ruytinx J."/>
            <person name="Liao H.L."/>
            <person name="Branco S."/>
            <person name="Kuo A."/>
            <person name="LaButti K."/>
            <person name="Lipzen A."/>
            <person name="Andreopoulos W."/>
            <person name="Pangilinan J."/>
            <person name="Riley R."/>
            <person name="Hundley H."/>
            <person name="Na H."/>
            <person name="Barry K."/>
            <person name="Grigoriev I.V."/>
            <person name="Stajich J.E."/>
            <person name="Kennedy P.G."/>
        </authorList>
    </citation>
    <scope>NUCLEOTIDE SEQUENCE</scope>
    <source>
        <strain evidence="2">MN1</strain>
    </source>
</reference>